<reference evidence="2 3" key="1">
    <citation type="submission" date="2019-02" db="EMBL/GenBank/DDBJ databases">
        <title>Draft Genome Sequences of Six Type Strains of the Genus Massilia.</title>
        <authorList>
            <person name="Miess H."/>
            <person name="Frediansyhah A."/>
            <person name="Gross H."/>
        </authorList>
    </citation>
    <scope>NUCLEOTIDE SEQUENCE [LARGE SCALE GENOMIC DNA]</scope>
    <source>
        <strain evidence="2 3">DSM 17473</strain>
    </source>
</reference>
<dbReference type="Proteomes" id="UP000290637">
    <property type="component" value="Chromosome"/>
</dbReference>
<dbReference type="OrthoDB" id="8823540at2"/>
<dbReference type="KEGG" id="plue:EWM63_19445"/>
<evidence type="ECO:0000256" key="1">
    <source>
        <dbReference type="ARBA" id="ARBA00023172"/>
    </source>
</evidence>
<evidence type="ECO:0000313" key="2">
    <source>
        <dbReference type="EMBL" id="QBE64901.1"/>
    </source>
</evidence>
<proteinExistence type="predicted"/>
<keyword evidence="3" id="KW-1185">Reference proteome</keyword>
<name>A0A4P6L046_9BURK</name>
<evidence type="ECO:0000313" key="3">
    <source>
        <dbReference type="Proteomes" id="UP000290637"/>
    </source>
</evidence>
<organism evidence="2 3">
    <name type="scientific">Pseudoduganella lutea</name>
    <dbReference type="NCBI Taxonomy" id="321985"/>
    <lineage>
        <taxon>Bacteria</taxon>
        <taxon>Pseudomonadati</taxon>
        <taxon>Pseudomonadota</taxon>
        <taxon>Betaproteobacteria</taxon>
        <taxon>Burkholderiales</taxon>
        <taxon>Oxalobacteraceae</taxon>
        <taxon>Telluria group</taxon>
        <taxon>Pseudoduganella</taxon>
    </lineage>
</organism>
<dbReference type="EMBL" id="CP035913">
    <property type="protein sequence ID" value="QBE64901.1"/>
    <property type="molecule type" value="Genomic_DNA"/>
</dbReference>
<keyword evidence="1" id="KW-0233">DNA recombination</keyword>
<gene>
    <name evidence="2" type="ORF">EWM63_19445</name>
</gene>
<accession>A0A4P6L046</accession>
<sequence length="487" mass="55113">MGKLRRKIVVPSFCLTEVCVANDPRAVKRSLGPRGDEQFVYHLRPVLDSVGGEAAQFNLMPIILDSRSAPWDLGMQFLFGRLEAETNPNMLTIRSLADDLSAFRFWIDGHDDPNSLVICFPKMKLRRVTYRYRGALKQLIEAGDIAPSTAKRRMGTVVQFYRWTIEENVFAPENDPWEERTYSLSFKGSFGAQFTKKVLSTDLALPALANIDPFDGTIYDEGKLRPLSLDEQKWILQASSSLGNPEMSLLLLVMLLTGARIQTASTLRIGHFSKYPVALSQGVNGNGLVYKLNAGPGTGIDTKGGKRGVLHFPAPLYEALHIYSSSIRSQRRRARSPGGDHEGQYLFLTQQGTPYYAARRESYTFDPDLKRRYHRNGGTVRQFLKDHLIPFVRANFKQDFYFKPHDLRASFGMNQTDMQMSLVRDGLITLSKARTNVMALMWHSSTEVTDKYLNYREHIAMIYAAVNGYGDLVHEWVEQAMKGVHVP</sequence>
<dbReference type="RefSeq" id="WP_130188016.1">
    <property type="nucleotide sequence ID" value="NZ_CP035913.1"/>
</dbReference>
<evidence type="ECO:0008006" key="4">
    <source>
        <dbReference type="Google" id="ProtNLM"/>
    </source>
</evidence>
<dbReference type="GO" id="GO:0003677">
    <property type="term" value="F:DNA binding"/>
    <property type="evidence" value="ECO:0007669"/>
    <property type="project" value="InterPro"/>
</dbReference>
<dbReference type="AlphaFoldDB" id="A0A4P6L046"/>
<dbReference type="Gene3D" id="1.10.443.10">
    <property type="entry name" value="Intergrase catalytic core"/>
    <property type="match status" value="1"/>
</dbReference>
<dbReference type="GO" id="GO:0006310">
    <property type="term" value="P:DNA recombination"/>
    <property type="evidence" value="ECO:0007669"/>
    <property type="project" value="UniProtKB-KW"/>
</dbReference>
<protein>
    <recommendedName>
        <fullName evidence="4">Phage integrase family protein</fullName>
    </recommendedName>
</protein>
<dbReference type="SUPFAM" id="SSF56349">
    <property type="entry name" value="DNA breaking-rejoining enzymes"/>
    <property type="match status" value="1"/>
</dbReference>
<dbReference type="InterPro" id="IPR011010">
    <property type="entry name" value="DNA_brk_join_enz"/>
</dbReference>
<dbReference type="InterPro" id="IPR013762">
    <property type="entry name" value="Integrase-like_cat_sf"/>
</dbReference>
<dbReference type="GO" id="GO:0015074">
    <property type="term" value="P:DNA integration"/>
    <property type="evidence" value="ECO:0007669"/>
    <property type="project" value="InterPro"/>
</dbReference>